<dbReference type="PATRIC" id="fig|1461583.4.peg.1253"/>
<protein>
    <submittedName>
        <fullName evidence="3">Lon protease</fullName>
    </submittedName>
</protein>
<evidence type="ECO:0000313" key="3">
    <source>
        <dbReference type="EMBL" id="CEA02546.1"/>
    </source>
</evidence>
<feature type="transmembrane region" description="Helical" evidence="1">
    <location>
        <begin position="6"/>
        <end position="23"/>
    </location>
</feature>
<dbReference type="NCBIfam" id="NF041438">
    <property type="entry name" value="SepM_fam_S16"/>
    <property type="match status" value="1"/>
</dbReference>
<keyword evidence="1" id="KW-0812">Transmembrane</keyword>
<sequence length="351" mass="38677">MRKPLVYMIIMMMLIAALSLYRLDYYIVKPGHAYEVSEFIEVADSHKHQGTLNLMTVAMQVATPLSYALSWLDPTSEIVKKEQVRRQDESDKEYDLRQQKQMTDSQFNAKYVAYNKLGLKTKVNFEGLYVLHVVKDSAAYKQLQAGDEITQVDGLPVTSLAMFTEHIAPKKKGDEVTLVILRDGKEKSFTIALKPIPEDAEERIGLGISYTAAQSLETTPPLEVSASDIGGPSAGLMFTLGIINALSEKDITKGYAVAGSGTMNLDGTVGPIGEIGKKVIAADRDGMDYFFALSTPYSEEYMKAMPGAKTNYEEALAMAKKINTNMVVVPVETVDDALTYLQQLKAPSTSR</sequence>
<keyword evidence="3" id="KW-0378">Hydrolase</keyword>
<dbReference type="SMART" id="SM00228">
    <property type="entry name" value="PDZ"/>
    <property type="match status" value="1"/>
</dbReference>
<dbReference type="AlphaFoldDB" id="A0A078MCU1"/>
<dbReference type="HOGENOM" id="CLU_042037_2_0_9"/>
<dbReference type="InterPro" id="IPR020568">
    <property type="entry name" value="Ribosomal_Su5_D2-typ_SF"/>
</dbReference>
<dbReference type="InterPro" id="IPR001478">
    <property type="entry name" value="PDZ"/>
</dbReference>
<dbReference type="SUPFAM" id="SSF50156">
    <property type="entry name" value="PDZ domain-like"/>
    <property type="match status" value="1"/>
</dbReference>
<dbReference type="PANTHER" id="PTHR10046">
    <property type="entry name" value="ATP DEPENDENT LON PROTEASE FAMILY MEMBER"/>
    <property type="match status" value="1"/>
</dbReference>
<dbReference type="GO" id="GO:0004176">
    <property type="term" value="F:ATP-dependent peptidase activity"/>
    <property type="evidence" value="ECO:0007669"/>
    <property type="project" value="InterPro"/>
</dbReference>
<keyword evidence="1" id="KW-0472">Membrane</keyword>
<dbReference type="GO" id="GO:0006508">
    <property type="term" value="P:proteolysis"/>
    <property type="evidence" value="ECO:0007669"/>
    <property type="project" value="UniProtKB-KW"/>
</dbReference>
<dbReference type="InterPro" id="IPR008269">
    <property type="entry name" value="Lon_proteolytic"/>
</dbReference>
<dbReference type="Gene3D" id="3.30.230.10">
    <property type="match status" value="1"/>
</dbReference>
<dbReference type="GO" id="GO:0004252">
    <property type="term" value="F:serine-type endopeptidase activity"/>
    <property type="evidence" value="ECO:0007669"/>
    <property type="project" value="InterPro"/>
</dbReference>
<dbReference type="EMBL" id="LN483074">
    <property type="protein sequence ID" value="CEA02546.1"/>
    <property type="molecule type" value="Genomic_DNA"/>
</dbReference>
<reference evidence="3" key="1">
    <citation type="submission" date="2014-07" db="EMBL/GenBank/DDBJ databases">
        <authorList>
            <person name="Urmite Genomes Urmite Genomes"/>
        </authorList>
    </citation>
    <scope>NUCLEOTIDE SEQUENCE</scope>
    <source>
        <strain evidence="3">13S34_air</strain>
    </source>
</reference>
<dbReference type="InterPro" id="IPR014721">
    <property type="entry name" value="Ribsml_uS5_D2-typ_fold_subgr"/>
</dbReference>
<keyword evidence="1" id="KW-1133">Transmembrane helix</keyword>
<gene>
    <name evidence="3" type="primary">lon</name>
    <name evidence="3" type="ORF">BN1050_01294</name>
</gene>
<dbReference type="PROSITE" id="PS50106">
    <property type="entry name" value="PDZ"/>
    <property type="match status" value="1"/>
</dbReference>
<accession>A0A078MCU1</accession>
<evidence type="ECO:0000259" key="2">
    <source>
        <dbReference type="PROSITE" id="PS50106"/>
    </source>
</evidence>
<name>A0A078MCU1_9BACL</name>
<proteinExistence type="predicted"/>
<dbReference type="GO" id="GO:0030163">
    <property type="term" value="P:protein catabolic process"/>
    <property type="evidence" value="ECO:0007669"/>
    <property type="project" value="InterPro"/>
</dbReference>
<dbReference type="Pfam" id="PF05362">
    <property type="entry name" value="Lon_C"/>
    <property type="match status" value="1"/>
</dbReference>
<feature type="domain" description="PDZ" evidence="2">
    <location>
        <begin position="117"/>
        <end position="184"/>
    </location>
</feature>
<organism evidence="3">
    <name type="scientific">Metalysinibacillus saudimassiliensis</name>
    <dbReference type="NCBI Taxonomy" id="1461583"/>
    <lineage>
        <taxon>Bacteria</taxon>
        <taxon>Bacillati</taxon>
        <taxon>Bacillota</taxon>
        <taxon>Bacilli</taxon>
        <taxon>Bacillales</taxon>
        <taxon>Caryophanaceae</taxon>
        <taxon>Metalysinibacillus</taxon>
    </lineage>
</organism>
<dbReference type="SUPFAM" id="SSF54211">
    <property type="entry name" value="Ribosomal protein S5 domain 2-like"/>
    <property type="match status" value="1"/>
</dbReference>
<dbReference type="GO" id="GO:0005524">
    <property type="term" value="F:ATP binding"/>
    <property type="evidence" value="ECO:0007669"/>
    <property type="project" value="InterPro"/>
</dbReference>
<dbReference type="InterPro" id="IPR027065">
    <property type="entry name" value="Lon_Prtase"/>
</dbReference>
<dbReference type="Pfam" id="PF13180">
    <property type="entry name" value="PDZ_2"/>
    <property type="match status" value="1"/>
</dbReference>
<dbReference type="InterPro" id="IPR036034">
    <property type="entry name" value="PDZ_sf"/>
</dbReference>
<keyword evidence="3" id="KW-0645">Protease</keyword>
<evidence type="ECO:0000256" key="1">
    <source>
        <dbReference type="SAM" id="Phobius"/>
    </source>
</evidence>